<proteinExistence type="predicted"/>
<dbReference type="OrthoDB" id="6028077at2"/>
<dbReference type="Proteomes" id="UP000298681">
    <property type="component" value="Unassembled WGS sequence"/>
</dbReference>
<reference evidence="1 2" key="1">
    <citation type="submission" date="2019-01" db="EMBL/GenBank/DDBJ databases">
        <authorList>
            <person name="Zhang S."/>
        </authorList>
    </citation>
    <scope>NUCLEOTIDE SEQUENCE [LARGE SCALE GENOMIC DNA]</scope>
    <source>
        <strain evidence="1 2">1626</strain>
    </source>
</reference>
<gene>
    <name evidence="1" type="ORF">E4582_12050</name>
</gene>
<evidence type="ECO:0000313" key="1">
    <source>
        <dbReference type="EMBL" id="TKS52937.1"/>
    </source>
</evidence>
<sequence>MSWDGFQRGAIAELGYRLYRQVDAAQPVAVDADVAPAPQAGAQRSSLHPLQLALLRAAGRAASDPEAARLCGEWPAPESLRAPAAKRALWPRLRAVRARTR</sequence>
<accession>A0A4Z1RE34</accession>
<dbReference type="EMBL" id="SPUH01000002">
    <property type="protein sequence ID" value="TKS52937.1"/>
    <property type="molecule type" value="Genomic_DNA"/>
</dbReference>
<protein>
    <submittedName>
        <fullName evidence="1">Uncharacterized protein</fullName>
    </submittedName>
</protein>
<name>A0A4Z1RE34_9GAMM</name>
<dbReference type="AlphaFoldDB" id="A0A4Z1RE34"/>
<comment type="caution">
    <text evidence="1">The sequence shown here is derived from an EMBL/GenBank/DDBJ whole genome shotgun (WGS) entry which is preliminary data.</text>
</comment>
<dbReference type="RefSeq" id="WP_134675058.1">
    <property type="nucleotide sequence ID" value="NZ_CP039383.2"/>
</dbReference>
<evidence type="ECO:0000313" key="2">
    <source>
        <dbReference type="Proteomes" id="UP000298681"/>
    </source>
</evidence>
<organism evidence="1 2">
    <name type="scientific">Luteimonas yindakuii</name>
    <dbReference type="NCBI Taxonomy" id="2565782"/>
    <lineage>
        <taxon>Bacteria</taxon>
        <taxon>Pseudomonadati</taxon>
        <taxon>Pseudomonadota</taxon>
        <taxon>Gammaproteobacteria</taxon>
        <taxon>Lysobacterales</taxon>
        <taxon>Lysobacteraceae</taxon>
        <taxon>Luteimonas</taxon>
    </lineage>
</organism>
<keyword evidence="2" id="KW-1185">Reference proteome</keyword>